<accession>A0A915D8G6</accession>
<organism evidence="1 2">
    <name type="scientific">Ditylenchus dipsaci</name>
    <dbReference type="NCBI Taxonomy" id="166011"/>
    <lineage>
        <taxon>Eukaryota</taxon>
        <taxon>Metazoa</taxon>
        <taxon>Ecdysozoa</taxon>
        <taxon>Nematoda</taxon>
        <taxon>Chromadorea</taxon>
        <taxon>Rhabditida</taxon>
        <taxon>Tylenchina</taxon>
        <taxon>Tylenchomorpha</taxon>
        <taxon>Sphaerularioidea</taxon>
        <taxon>Anguinidae</taxon>
        <taxon>Anguininae</taxon>
        <taxon>Ditylenchus</taxon>
    </lineage>
</organism>
<keyword evidence="1" id="KW-1185">Reference proteome</keyword>
<reference evidence="2" key="1">
    <citation type="submission" date="2022-11" db="UniProtKB">
        <authorList>
            <consortium name="WormBaseParasite"/>
        </authorList>
    </citation>
    <scope>IDENTIFICATION</scope>
</reference>
<evidence type="ECO:0000313" key="1">
    <source>
        <dbReference type="Proteomes" id="UP000887574"/>
    </source>
</evidence>
<evidence type="ECO:0000313" key="2">
    <source>
        <dbReference type="WBParaSite" id="jg17242"/>
    </source>
</evidence>
<dbReference type="Proteomes" id="UP000887574">
    <property type="component" value="Unplaced"/>
</dbReference>
<sequence length="337" mass="39675">MKTALRNHHLMEPCYRWYEYDPKEKPYKSLALINYSQCTHVIVSLINDKTSRNTVIDIPEDFPVQIKSILAQDGPHGDKKPFYFFRVSASQYMGHVRQQLIDEGYGDHLIHPTNDDFGANKSPYQNSPFEQITALIQQAHISHFDGLEFEILPIFPDNQPDKYYYLIYDAEFDFIMAKYRRSLCKSKKRKQIDGLDYVGINFGPPTSLVPFFVTTDTNFPLHWWVPHNYNVGALLYVLNAKFGFKIIALYNKYPERIYFDDLADDVKATDQFKEFKHVHSHSNCCFANETSCLSMMTLDYIDVWPHLRSFRSFRNKTCFIQVQSLVEIFIYHHHNFV</sequence>
<dbReference type="WBParaSite" id="jg17242">
    <property type="protein sequence ID" value="jg17242"/>
    <property type="gene ID" value="jg17242"/>
</dbReference>
<name>A0A915D8G6_9BILA</name>
<dbReference type="AlphaFoldDB" id="A0A915D8G6"/>
<protein>
    <submittedName>
        <fullName evidence="2">Uncharacterized protein</fullName>
    </submittedName>
</protein>
<proteinExistence type="predicted"/>